<dbReference type="STRING" id="33978.A6M13_04385"/>
<sequence length="425" mass="49172">MMKKNLAIWMPFGILLLAFILRLGVLIQHGLDFILASDDMGYVSSANRLLIHGQLTYHFPDVPTAHLMPGEPFLLAFIFSLFGLDTGLWVAKVIHILIGCATIFVAMKLAAHWVGQRWSWLVGIIAAIFPPFIQVDNLYLTEGVYTFATLLLIYGSIKLAHHQTDKWLYFVMASYFLALYFRVNIALYPIALFVYLIVKRYPWKIYRRHLVMSVVALLIVMGPWWIRNALVFDDFIPLTAGSGDPLLLGTFQGEGYPRGSYDEFKAIGNARVADETDIIARMHERSIEAKKRMAEWWEDDPQSMLKSYLWLKPIIYLESVFYWKPVYDIPESIVVIWYRVLLALGILGWLTMAFTKKYRAEFLLIAIYVAINIALNSYYFAFPRYNYPLVMLWIIGTVFLVSMIVRKLKRGRNDEESSTRYYSSV</sequence>
<evidence type="ECO:0000256" key="8">
    <source>
        <dbReference type="SAM" id="Phobius"/>
    </source>
</evidence>
<feature type="transmembrane region" description="Helical" evidence="8">
    <location>
        <begin position="336"/>
        <end position="355"/>
    </location>
</feature>
<feature type="transmembrane region" description="Helical" evidence="8">
    <location>
        <begin position="362"/>
        <end position="381"/>
    </location>
</feature>
<keyword evidence="4" id="KW-0808">Transferase</keyword>
<dbReference type="AlphaFoldDB" id="A0A1C0Y8N5"/>
<dbReference type="InterPro" id="IPR050297">
    <property type="entry name" value="LipidA_mod_glycosyltrf_83"/>
</dbReference>
<evidence type="ECO:0000256" key="3">
    <source>
        <dbReference type="ARBA" id="ARBA00022676"/>
    </source>
</evidence>
<feature type="transmembrane region" description="Helical" evidence="8">
    <location>
        <begin position="7"/>
        <end position="27"/>
    </location>
</feature>
<keyword evidence="2" id="KW-1003">Cell membrane</keyword>
<feature type="transmembrane region" description="Helical" evidence="8">
    <location>
        <begin position="144"/>
        <end position="161"/>
    </location>
</feature>
<dbReference type="GO" id="GO:0005886">
    <property type="term" value="C:plasma membrane"/>
    <property type="evidence" value="ECO:0007669"/>
    <property type="project" value="UniProtKB-SubCell"/>
</dbReference>
<dbReference type="RefSeq" id="WP_066546766.1">
    <property type="nucleotide sequence ID" value="NZ_MASJ01000034.1"/>
</dbReference>
<feature type="transmembrane region" description="Helical" evidence="8">
    <location>
        <begin position="387"/>
        <end position="405"/>
    </location>
</feature>
<dbReference type="Proteomes" id="UP000093199">
    <property type="component" value="Unassembled WGS sequence"/>
</dbReference>
<feature type="transmembrane region" description="Helical" evidence="8">
    <location>
        <begin position="73"/>
        <end position="91"/>
    </location>
</feature>
<keyword evidence="5 8" id="KW-0812">Transmembrane</keyword>
<feature type="transmembrane region" description="Helical" evidence="8">
    <location>
        <begin position="96"/>
        <end position="114"/>
    </location>
</feature>
<dbReference type="OrthoDB" id="136232at2"/>
<comment type="caution">
    <text evidence="10">The sequence shown here is derived from an EMBL/GenBank/DDBJ whole genome shotgun (WGS) entry which is preliminary data.</text>
</comment>
<evidence type="ECO:0000256" key="5">
    <source>
        <dbReference type="ARBA" id="ARBA00022692"/>
    </source>
</evidence>
<comment type="subcellular location">
    <subcellularLocation>
        <location evidence="1">Cell membrane</location>
        <topology evidence="1">Multi-pass membrane protein</topology>
    </subcellularLocation>
</comment>
<protein>
    <recommendedName>
        <fullName evidence="9">Glycosyltransferase RgtA/B/C/D-like domain-containing protein</fullName>
    </recommendedName>
</protein>
<feature type="transmembrane region" description="Helical" evidence="8">
    <location>
        <begin position="167"/>
        <end position="198"/>
    </location>
</feature>
<organism evidence="10 11">
    <name type="scientific">Caryophanon tenue</name>
    <dbReference type="NCBI Taxonomy" id="33978"/>
    <lineage>
        <taxon>Bacteria</taxon>
        <taxon>Bacillati</taxon>
        <taxon>Bacillota</taxon>
        <taxon>Bacilli</taxon>
        <taxon>Bacillales</taxon>
        <taxon>Caryophanaceae</taxon>
        <taxon>Caryophanon</taxon>
    </lineage>
</organism>
<dbReference type="InterPro" id="IPR038731">
    <property type="entry name" value="RgtA/B/C-like"/>
</dbReference>
<reference evidence="10 11" key="1">
    <citation type="submission" date="2016-07" db="EMBL/GenBank/DDBJ databases">
        <title>Caryophanon tenue genome sequencing.</title>
        <authorList>
            <person name="Verma A."/>
            <person name="Pal Y."/>
            <person name="Krishnamurthi S."/>
        </authorList>
    </citation>
    <scope>NUCLEOTIDE SEQUENCE [LARGE SCALE GENOMIC DNA]</scope>
    <source>
        <strain evidence="10 11">DSM 14152</strain>
    </source>
</reference>
<keyword evidence="3" id="KW-0328">Glycosyltransferase</keyword>
<gene>
    <name evidence="10" type="ORF">A6M13_04385</name>
</gene>
<feature type="transmembrane region" description="Helical" evidence="8">
    <location>
        <begin position="120"/>
        <end position="139"/>
    </location>
</feature>
<feature type="transmembrane region" description="Helical" evidence="8">
    <location>
        <begin position="210"/>
        <end position="226"/>
    </location>
</feature>
<feature type="domain" description="Glycosyltransferase RgtA/B/C/D-like" evidence="9">
    <location>
        <begin position="69"/>
        <end position="224"/>
    </location>
</feature>
<dbReference type="Pfam" id="PF13231">
    <property type="entry name" value="PMT_2"/>
    <property type="match status" value="1"/>
</dbReference>
<dbReference type="PANTHER" id="PTHR33908">
    <property type="entry name" value="MANNOSYLTRANSFERASE YKCB-RELATED"/>
    <property type="match status" value="1"/>
</dbReference>
<evidence type="ECO:0000256" key="1">
    <source>
        <dbReference type="ARBA" id="ARBA00004651"/>
    </source>
</evidence>
<keyword evidence="6 8" id="KW-1133">Transmembrane helix</keyword>
<evidence type="ECO:0000256" key="2">
    <source>
        <dbReference type="ARBA" id="ARBA00022475"/>
    </source>
</evidence>
<evidence type="ECO:0000256" key="7">
    <source>
        <dbReference type="ARBA" id="ARBA00023136"/>
    </source>
</evidence>
<proteinExistence type="predicted"/>
<evidence type="ECO:0000256" key="6">
    <source>
        <dbReference type="ARBA" id="ARBA00022989"/>
    </source>
</evidence>
<keyword evidence="11" id="KW-1185">Reference proteome</keyword>
<dbReference type="PANTHER" id="PTHR33908:SF11">
    <property type="entry name" value="MEMBRANE PROTEIN"/>
    <property type="match status" value="1"/>
</dbReference>
<dbReference type="GO" id="GO:0016763">
    <property type="term" value="F:pentosyltransferase activity"/>
    <property type="evidence" value="ECO:0007669"/>
    <property type="project" value="TreeGrafter"/>
</dbReference>
<dbReference type="GO" id="GO:0009103">
    <property type="term" value="P:lipopolysaccharide biosynthetic process"/>
    <property type="evidence" value="ECO:0007669"/>
    <property type="project" value="UniProtKB-ARBA"/>
</dbReference>
<evidence type="ECO:0000313" key="10">
    <source>
        <dbReference type="EMBL" id="OCS83527.1"/>
    </source>
</evidence>
<evidence type="ECO:0000256" key="4">
    <source>
        <dbReference type="ARBA" id="ARBA00022679"/>
    </source>
</evidence>
<name>A0A1C0Y8N5_9BACL</name>
<accession>A0A1C0Y8N5</accession>
<evidence type="ECO:0000313" key="11">
    <source>
        <dbReference type="Proteomes" id="UP000093199"/>
    </source>
</evidence>
<keyword evidence="7 8" id="KW-0472">Membrane</keyword>
<dbReference type="EMBL" id="MASJ01000034">
    <property type="protein sequence ID" value="OCS83527.1"/>
    <property type="molecule type" value="Genomic_DNA"/>
</dbReference>
<evidence type="ECO:0000259" key="9">
    <source>
        <dbReference type="Pfam" id="PF13231"/>
    </source>
</evidence>